<dbReference type="InterPro" id="IPR043127">
    <property type="entry name" value="Sec-1-like_dom3a"/>
</dbReference>
<reference evidence="2" key="1">
    <citation type="journal article" date="2016" name="Gigascience">
        <title>De novo construction of an expanded transcriptome assembly for the western tarnished plant bug, Lygus hesperus.</title>
        <authorList>
            <person name="Tassone E.E."/>
            <person name="Geib S.M."/>
            <person name="Hall B."/>
            <person name="Fabrick J.A."/>
            <person name="Brent C.S."/>
            <person name="Hull J.J."/>
        </authorList>
    </citation>
    <scope>NUCLEOTIDE SEQUENCE</scope>
</reference>
<comment type="similarity">
    <text evidence="1">Belongs to the STXBP/unc-18/SEC1 family.</text>
</comment>
<dbReference type="AlphaFoldDB" id="A0A146LSV1"/>
<dbReference type="PANTHER" id="PTHR11679">
    <property type="entry name" value="VESICLE PROTEIN SORTING-ASSOCIATED"/>
    <property type="match status" value="1"/>
</dbReference>
<dbReference type="SUPFAM" id="SSF56815">
    <property type="entry name" value="Sec1/munc18-like (SM) proteins"/>
    <property type="match status" value="1"/>
</dbReference>
<dbReference type="Pfam" id="PF00995">
    <property type="entry name" value="Sec1"/>
    <property type="match status" value="1"/>
</dbReference>
<dbReference type="GO" id="GO:0016192">
    <property type="term" value="P:vesicle-mediated transport"/>
    <property type="evidence" value="ECO:0007669"/>
    <property type="project" value="InterPro"/>
</dbReference>
<dbReference type="Gene3D" id="1.25.40.60">
    <property type="match status" value="1"/>
</dbReference>
<evidence type="ECO:0000313" key="3">
    <source>
        <dbReference type="EMBL" id="JAQ12985.1"/>
    </source>
</evidence>
<accession>A0A146LSV1</accession>
<sequence length="188" mass="22477">MHEYTYQAMVYDILPTKNEKVYLRYENRYDRYYDDEKNTVILNESEDAIWDTNRHLHIGEVCTQLPKEMARFKKENRMARMEDERGQAEREGQRVNISTRQLSSALSDYTKYVHTINLLSKHLRLSSECLEKSNQYKLQDIANLEQNLVCNFDEEHNQVSMRECIKDLHHKLSIPTTGSEERMRLLLL</sequence>
<organism evidence="2">
    <name type="scientific">Lygus hesperus</name>
    <name type="common">Western plant bug</name>
    <dbReference type="NCBI Taxonomy" id="30085"/>
    <lineage>
        <taxon>Eukaryota</taxon>
        <taxon>Metazoa</taxon>
        <taxon>Ecdysozoa</taxon>
        <taxon>Arthropoda</taxon>
        <taxon>Hexapoda</taxon>
        <taxon>Insecta</taxon>
        <taxon>Pterygota</taxon>
        <taxon>Neoptera</taxon>
        <taxon>Paraneoptera</taxon>
        <taxon>Hemiptera</taxon>
        <taxon>Heteroptera</taxon>
        <taxon>Panheteroptera</taxon>
        <taxon>Cimicomorpha</taxon>
        <taxon>Miridae</taxon>
        <taxon>Mirini</taxon>
        <taxon>Lygus</taxon>
    </lineage>
</organism>
<protein>
    <submittedName>
        <fullName evidence="2">Protein ROP</fullName>
    </submittedName>
</protein>
<evidence type="ECO:0000256" key="1">
    <source>
        <dbReference type="ARBA" id="ARBA00009884"/>
    </source>
</evidence>
<proteinExistence type="inferred from homology"/>
<dbReference type="EMBL" id="GDHC01007768">
    <property type="protein sequence ID" value="JAQ10861.1"/>
    <property type="molecule type" value="Transcribed_RNA"/>
</dbReference>
<evidence type="ECO:0000313" key="2">
    <source>
        <dbReference type="EMBL" id="JAQ10861.1"/>
    </source>
</evidence>
<gene>
    <name evidence="2" type="primary">Rop_4</name>
    <name evidence="3" type="synonym">Rop_0</name>
    <name evidence="3" type="ORF">g.57705</name>
    <name evidence="2" type="ORF">g.57711</name>
</gene>
<dbReference type="InterPro" id="IPR001619">
    <property type="entry name" value="Sec1-like"/>
</dbReference>
<dbReference type="Gene3D" id="3.90.830.10">
    <property type="entry name" value="Syntaxin Binding Protein 1, Chain A, domain 2"/>
    <property type="match status" value="1"/>
</dbReference>
<dbReference type="InterPro" id="IPR036045">
    <property type="entry name" value="Sec1-like_sf"/>
</dbReference>
<dbReference type="EMBL" id="GDHC01005644">
    <property type="protein sequence ID" value="JAQ12985.1"/>
    <property type="molecule type" value="Transcribed_RNA"/>
</dbReference>
<name>A0A146LSV1_LYGHE</name>